<sequence length="480" mass="55350">MDKNLIDPSIYCELVEVESCTRDSSSRIERILSDGIPLFAETIGCFSSNAEKYFIYTSNDELEERLQKDSKLLNNVEWDAIEGSLCNIAKHLEVLSNVTFCIQKAYCDNIQYINISQSYKMINNEKSKSLFSNEASKKELLLAISKRKSTLRPLINEINLERDIIPIRLLAHYEILSAINELLPVWNISLYQNLNAETPIHECSSSLNLQIRLTLPPLNLLTQKYEKNSTKLWTKIASICFEDLVLSLSFNDATSEPNLHSFKRKKFMRDFVYINAPETLMSLIDNDFELDVKFELGSPLDSFNRSSMVNENLVIPPSIKSKLSKQIHISLRRIHWKLIDRAVFHTLIQELVNIQKESKNHINISSLDSNEFSFSIDLQMLTNQDKAKKEKFQNIHVTLKQTNYPVNDCNLKRSESFATMLLREAFLEVWNEYLELNSVGLSDKFEDFSSSSVKSSIILDTWILKLQKYANLAHVPLLPE</sequence>
<dbReference type="Proteomes" id="UP001311799">
    <property type="component" value="Unassembled WGS sequence"/>
</dbReference>
<gene>
    <name evidence="1" type="ORF">RS030_213430</name>
</gene>
<dbReference type="EMBL" id="JAWDEY010000013">
    <property type="protein sequence ID" value="KAK6589328.1"/>
    <property type="molecule type" value="Genomic_DNA"/>
</dbReference>
<name>A0AAV9XX70_9CRYT</name>
<protein>
    <recommendedName>
        <fullName evidence="3">Mediator of RNA polymerase II transcription subunit 17</fullName>
    </recommendedName>
</protein>
<reference evidence="1 2" key="1">
    <citation type="submission" date="2023-10" db="EMBL/GenBank/DDBJ databases">
        <title>Comparative genomics analysis reveals potential genetic determinants of host preference in Cryptosporidium xiaoi.</title>
        <authorList>
            <person name="Xiao L."/>
            <person name="Li J."/>
        </authorList>
    </citation>
    <scope>NUCLEOTIDE SEQUENCE [LARGE SCALE GENOMIC DNA]</scope>
    <source>
        <strain evidence="1 2">52996</strain>
    </source>
</reference>
<dbReference type="AlphaFoldDB" id="A0AAV9XX70"/>
<evidence type="ECO:0008006" key="3">
    <source>
        <dbReference type="Google" id="ProtNLM"/>
    </source>
</evidence>
<evidence type="ECO:0000313" key="2">
    <source>
        <dbReference type="Proteomes" id="UP001311799"/>
    </source>
</evidence>
<keyword evidence="2" id="KW-1185">Reference proteome</keyword>
<organism evidence="1 2">
    <name type="scientific">Cryptosporidium xiaoi</name>
    <dbReference type="NCBI Taxonomy" id="659607"/>
    <lineage>
        <taxon>Eukaryota</taxon>
        <taxon>Sar</taxon>
        <taxon>Alveolata</taxon>
        <taxon>Apicomplexa</taxon>
        <taxon>Conoidasida</taxon>
        <taxon>Coccidia</taxon>
        <taxon>Eucoccidiorida</taxon>
        <taxon>Eimeriorina</taxon>
        <taxon>Cryptosporidiidae</taxon>
        <taxon>Cryptosporidium</taxon>
    </lineage>
</organism>
<proteinExistence type="predicted"/>
<accession>A0AAV9XX70</accession>
<evidence type="ECO:0000313" key="1">
    <source>
        <dbReference type="EMBL" id="KAK6589328.1"/>
    </source>
</evidence>
<comment type="caution">
    <text evidence="1">The sequence shown here is derived from an EMBL/GenBank/DDBJ whole genome shotgun (WGS) entry which is preliminary data.</text>
</comment>